<dbReference type="Pfam" id="PF00224">
    <property type="entry name" value="PK"/>
    <property type="match status" value="1"/>
</dbReference>
<feature type="domain" description="Pyruvate kinase barrel" evidence="14">
    <location>
        <begin position="31"/>
        <end position="360"/>
    </location>
</feature>
<dbReference type="KEGG" id="phu:Phum_PHUM040970"/>
<dbReference type="OMA" id="RINMAHI"/>
<dbReference type="GeneID" id="8232596"/>
<dbReference type="InterPro" id="IPR011037">
    <property type="entry name" value="Pyrv_Knase-like_insert_dom_sf"/>
</dbReference>
<dbReference type="SUPFAM" id="SSF52935">
    <property type="entry name" value="PK C-terminal domain-like"/>
    <property type="match status" value="1"/>
</dbReference>
<evidence type="ECO:0000259" key="14">
    <source>
        <dbReference type="Pfam" id="PF00224"/>
    </source>
</evidence>
<proteinExistence type="inferred from homology"/>
<evidence type="ECO:0000256" key="7">
    <source>
        <dbReference type="ARBA" id="ARBA00022741"/>
    </source>
</evidence>
<comment type="catalytic activity">
    <reaction evidence="13">
        <text>pyruvate + ATP = phosphoenolpyruvate + ADP + H(+)</text>
        <dbReference type="Rhea" id="RHEA:18157"/>
        <dbReference type="ChEBI" id="CHEBI:15361"/>
        <dbReference type="ChEBI" id="CHEBI:15378"/>
        <dbReference type="ChEBI" id="CHEBI:30616"/>
        <dbReference type="ChEBI" id="CHEBI:58702"/>
        <dbReference type="ChEBI" id="CHEBI:456216"/>
        <dbReference type="EC" id="2.7.1.40"/>
    </reaction>
</comment>
<dbReference type="InterPro" id="IPR015813">
    <property type="entry name" value="Pyrv/PenolPyrv_kinase-like_dom"/>
</dbReference>
<reference evidence="17" key="3">
    <citation type="submission" date="2020-05" db="UniProtKB">
        <authorList>
            <consortium name="EnsemblMetazoa"/>
        </authorList>
    </citation>
    <scope>IDENTIFICATION</scope>
    <source>
        <strain evidence="17">USDA</strain>
    </source>
</reference>
<dbReference type="InterPro" id="IPR015806">
    <property type="entry name" value="Pyrv_Knase_insert_dom_sf"/>
</dbReference>
<dbReference type="GO" id="GO:0000287">
    <property type="term" value="F:magnesium ion binding"/>
    <property type="evidence" value="ECO:0007669"/>
    <property type="project" value="InterPro"/>
</dbReference>
<protein>
    <recommendedName>
        <fullName evidence="4 13">Pyruvate kinase</fullName>
        <ecNumber evidence="4 13">2.7.1.40</ecNumber>
    </recommendedName>
</protein>
<comment type="pathway">
    <text evidence="2 13">Carbohydrate degradation; glycolysis; pyruvate from D-glyceraldehyde 3-phosphate: step 5/5.</text>
</comment>
<reference evidence="16" key="1">
    <citation type="submission" date="2007-04" db="EMBL/GenBank/DDBJ databases">
        <title>Annotation of Pediculus humanus corporis strain USDA.</title>
        <authorList>
            <person name="Kirkness E."/>
            <person name="Hannick L."/>
            <person name="Hass B."/>
            <person name="Bruggner R."/>
            <person name="Lawson D."/>
            <person name="Bidwell S."/>
            <person name="Joardar V."/>
            <person name="Caler E."/>
            <person name="Walenz B."/>
            <person name="Inman J."/>
            <person name="Schobel S."/>
            <person name="Galinsky K."/>
            <person name="Amedeo P."/>
            <person name="Strausberg R."/>
        </authorList>
    </citation>
    <scope>NUCLEOTIDE SEQUENCE</scope>
    <source>
        <strain evidence="16">USDA</strain>
    </source>
</reference>
<dbReference type="Gene3D" id="3.40.1380.20">
    <property type="entry name" value="Pyruvate kinase, C-terminal domain"/>
    <property type="match status" value="1"/>
</dbReference>
<dbReference type="VEuPathDB" id="VectorBase:PHUM040970"/>
<keyword evidence="12 16" id="KW-0670">Pyruvate</keyword>
<dbReference type="Proteomes" id="UP000009046">
    <property type="component" value="Unassembled WGS sequence"/>
</dbReference>
<dbReference type="AlphaFoldDB" id="E0VAL8"/>
<dbReference type="Gene3D" id="2.40.33.10">
    <property type="entry name" value="PK beta-barrel domain-like"/>
    <property type="match status" value="1"/>
</dbReference>
<dbReference type="InterPro" id="IPR040442">
    <property type="entry name" value="Pyrv_kinase-like_dom_sf"/>
</dbReference>
<dbReference type="InterPro" id="IPR036918">
    <property type="entry name" value="Pyrv_Knase_C_sf"/>
</dbReference>
<dbReference type="EnsemblMetazoa" id="PHUM040970-RA">
    <property type="protein sequence ID" value="PHUM040970-PA"/>
    <property type="gene ID" value="PHUM040970"/>
</dbReference>
<keyword evidence="7" id="KW-0547">Nucleotide-binding</keyword>
<dbReference type="InterPro" id="IPR015793">
    <property type="entry name" value="Pyrv_Knase_brl"/>
</dbReference>
<dbReference type="STRING" id="121224.E0VAL8"/>
<evidence type="ECO:0000259" key="15">
    <source>
        <dbReference type="Pfam" id="PF02887"/>
    </source>
</evidence>
<evidence type="ECO:0000313" key="16">
    <source>
        <dbReference type="EMBL" id="EEB10424.1"/>
    </source>
</evidence>
<comment type="cofactor">
    <cofactor evidence="1">
        <name>K(+)</name>
        <dbReference type="ChEBI" id="CHEBI:29103"/>
    </cofactor>
</comment>
<dbReference type="UniPathway" id="UPA00109">
    <property type="reaction ID" value="UER00188"/>
</dbReference>
<evidence type="ECO:0000256" key="5">
    <source>
        <dbReference type="ARBA" id="ARBA00022679"/>
    </source>
</evidence>
<dbReference type="eggNOG" id="KOG2323">
    <property type="taxonomic scope" value="Eukaryota"/>
</dbReference>
<dbReference type="GO" id="GO:0030955">
    <property type="term" value="F:potassium ion binding"/>
    <property type="evidence" value="ECO:0007669"/>
    <property type="project" value="InterPro"/>
</dbReference>
<dbReference type="GO" id="GO:0016301">
    <property type="term" value="F:kinase activity"/>
    <property type="evidence" value="ECO:0007669"/>
    <property type="project" value="UniProtKB-KW"/>
</dbReference>
<dbReference type="HOGENOM" id="CLU_015439_0_1_1"/>
<evidence type="ECO:0000256" key="3">
    <source>
        <dbReference type="ARBA" id="ARBA00008663"/>
    </source>
</evidence>
<comment type="similarity">
    <text evidence="3 13">Belongs to the pyruvate kinase family.</text>
</comment>
<dbReference type="GO" id="GO:0005524">
    <property type="term" value="F:ATP binding"/>
    <property type="evidence" value="ECO:0007669"/>
    <property type="project" value="UniProtKB-KW"/>
</dbReference>
<dbReference type="Gene3D" id="3.20.20.60">
    <property type="entry name" value="Phosphoenolpyruvate-binding domains"/>
    <property type="match status" value="1"/>
</dbReference>
<evidence type="ECO:0000313" key="17">
    <source>
        <dbReference type="EnsemblMetazoa" id="PHUM040970-PA"/>
    </source>
</evidence>
<evidence type="ECO:0000256" key="9">
    <source>
        <dbReference type="ARBA" id="ARBA00022840"/>
    </source>
</evidence>
<keyword evidence="6" id="KW-0479">Metal-binding</keyword>
<dbReference type="NCBIfam" id="TIGR01064">
    <property type="entry name" value="pyruv_kin"/>
    <property type="match status" value="1"/>
</dbReference>
<gene>
    <name evidence="17" type="primary">8232596</name>
    <name evidence="16" type="ORF">Phum_PHUM040970</name>
</gene>
<evidence type="ECO:0000256" key="8">
    <source>
        <dbReference type="ARBA" id="ARBA00022777"/>
    </source>
</evidence>
<dbReference type="CTD" id="8232596"/>
<evidence type="ECO:0000256" key="4">
    <source>
        <dbReference type="ARBA" id="ARBA00012142"/>
    </source>
</evidence>
<accession>E0VAL8</accession>
<organism>
    <name type="scientific">Pediculus humanus subsp. corporis</name>
    <name type="common">Body louse</name>
    <dbReference type="NCBI Taxonomy" id="121224"/>
    <lineage>
        <taxon>Eukaryota</taxon>
        <taxon>Metazoa</taxon>
        <taxon>Ecdysozoa</taxon>
        <taxon>Arthropoda</taxon>
        <taxon>Hexapoda</taxon>
        <taxon>Insecta</taxon>
        <taxon>Pterygota</taxon>
        <taxon>Neoptera</taxon>
        <taxon>Paraneoptera</taxon>
        <taxon>Psocodea</taxon>
        <taxon>Troctomorpha</taxon>
        <taxon>Phthiraptera</taxon>
        <taxon>Anoplura</taxon>
        <taxon>Pediculidae</taxon>
        <taxon>Pediculus</taxon>
    </lineage>
</organism>
<keyword evidence="10 13" id="KW-0460">Magnesium</keyword>
<evidence type="ECO:0000256" key="12">
    <source>
        <dbReference type="ARBA" id="ARBA00023317"/>
    </source>
</evidence>
<keyword evidence="18" id="KW-1185">Reference proteome</keyword>
<dbReference type="OrthoDB" id="108365at2759"/>
<evidence type="ECO:0000256" key="2">
    <source>
        <dbReference type="ARBA" id="ARBA00004997"/>
    </source>
</evidence>
<dbReference type="InterPro" id="IPR001697">
    <property type="entry name" value="Pyr_Knase"/>
</dbReference>
<dbReference type="InParanoid" id="E0VAL8"/>
<sequence>MPKTDREICESKEILRQMCSLKVTSEPHPFRQPAIIGTLGPACTDTSNILLLIKAGMNVARINMAHIDPCNMRDPFRNVIEANNQYIVMEDFDIPISIMMDLKGPEIRTGKIDSNRIKKGSPQELYLKHGSFVRLTVNKLFENRCTEKIIYVNYIGLLEQACDGDIIYLGDGQIKLVVDLIENENVVCFVEKAGKLKDNQKVHVPMLPAIIPALSPFDEECLKLAIEMDVDVVVVPSARNSVVVKEIKNALKENKILVFSKISSCEGLENIDEILRISDGIIIQKNDLSLEISAEKMFIAQKQIIGKCNAAGKPVLCTAEFSSWFSGNVIVRRAEINDVSNAIIDGADGIILITETALGNEGVTVVSELSRVITEAEAVTMQKTFFCDLTKELTPSVEPINAIALAAVQIANKIQASAILTITNSGRTAQLLSWFRPRRPIIAITRVGRVARQLNLWRAVLPLHYSGEPLDDWFQDVKSRFEYGISYGKNRGIIECGDLLVLVSGYRKKAGFTNCIRIVFASFDQSRIVENLSNYYEEP</sequence>
<reference evidence="16" key="2">
    <citation type="submission" date="2007-04" db="EMBL/GenBank/DDBJ databases">
        <title>The genome of the human body louse.</title>
        <authorList>
            <consortium name="The Human Body Louse Genome Consortium"/>
            <person name="Kirkness E."/>
            <person name="Walenz B."/>
            <person name="Hass B."/>
            <person name="Bruggner R."/>
            <person name="Strausberg R."/>
        </authorList>
    </citation>
    <scope>NUCLEOTIDE SEQUENCE</scope>
    <source>
        <strain evidence="16">USDA</strain>
    </source>
</reference>
<dbReference type="EMBL" id="DS235012">
    <property type="protein sequence ID" value="EEB10424.1"/>
    <property type="molecule type" value="Genomic_DNA"/>
</dbReference>
<keyword evidence="9" id="KW-0067">ATP-binding</keyword>
<evidence type="ECO:0000256" key="13">
    <source>
        <dbReference type="RuleBase" id="RU000504"/>
    </source>
</evidence>
<keyword evidence="8 13" id="KW-0418">Kinase</keyword>
<dbReference type="RefSeq" id="XP_002423162.1">
    <property type="nucleotide sequence ID" value="XM_002423117.1"/>
</dbReference>
<dbReference type="PRINTS" id="PR01050">
    <property type="entry name" value="PYRUVTKNASE"/>
</dbReference>
<dbReference type="EC" id="2.7.1.40" evidence="4 13"/>
<evidence type="ECO:0000256" key="10">
    <source>
        <dbReference type="ARBA" id="ARBA00022842"/>
    </source>
</evidence>
<name>E0VAL8_PEDHC</name>
<evidence type="ECO:0000256" key="6">
    <source>
        <dbReference type="ARBA" id="ARBA00022723"/>
    </source>
</evidence>
<feature type="domain" description="Pyruvate kinase C-terminal" evidence="15">
    <location>
        <begin position="401"/>
        <end position="519"/>
    </location>
</feature>
<dbReference type="EMBL" id="AAZO01000482">
    <property type="status" value="NOT_ANNOTATED_CDS"/>
    <property type="molecule type" value="Genomic_DNA"/>
</dbReference>
<dbReference type="InterPro" id="IPR015795">
    <property type="entry name" value="Pyrv_Knase_C"/>
</dbReference>
<dbReference type="GO" id="GO:0004743">
    <property type="term" value="F:pyruvate kinase activity"/>
    <property type="evidence" value="ECO:0007669"/>
    <property type="project" value="UniProtKB-EC"/>
</dbReference>
<evidence type="ECO:0000256" key="1">
    <source>
        <dbReference type="ARBA" id="ARBA00001958"/>
    </source>
</evidence>
<evidence type="ECO:0000256" key="11">
    <source>
        <dbReference type="ARBA" id="ARBA00023152"/>
    </source>
</evidence>
<dbReference type="Pfam" id="PF02887">
    <property type="entry name" value="PK_C"/>
    <property type="match status" value="1"/>
</dbReference>
<dbReference type="SUPFAM" id="SSF50800">
    <property type="entry name" value="PK beta-barrel domain-like"/>
    <property type="match status" value="1"/>
</dbReference>
<dbReference type="PANTHER" id="PTHR11817">
    <property type="entry name" value="PYRUVATE KINASE"/>
    <property type="match status" value="1"/>
</dbReference>
<evidence type="ECO:0000313" key="18">
    <source>
        <dbReference type="Proteomes" id="UP000009046"/>
    </source>
</evidence>
<keyword evidence="5 13" id="KW-0808">Transferase</keyword>
<keyword evidence="11 13" id="KW-0324">Glycolysis</keyword>
<dbReference type="SUPFAM" id="SSF51621">
    <property type="entry name" value="Phosphoenolpyruvate/pyruvate domain"/>
    <property type="match status" value="1"/>
</dbReference>